<dbReference type="InterPro" id="IPR035965">
    <property type="entry name" value="PAS-like_dom_sf"/>
</dbReference>
<keyword evidence="11" id="KW-1185">Reference proteome</keyword>
<dbReference type="PANTHER" id="PTHR43711">
    <property type="entry name" value="TWO-COMPONENT HISTIDINE KINASE"/>
    <property type="match status" value="1"/>
</dbReference>
<dbReference type="GO" id="GO:0004673">
    <property type="term" value="F:protein histidine kinase activity"/>
    <property type="evidence" value="ECO:0007669"/>
    <property type="project" value="UniProtKB-EC"/>
</dbReference>
<dbReference type="InterPro" id="IPR036097">
    <property type="entry name" value="HisK_dim/P_sf"/>
</dbReference>
<evidence type="ECO:0000256" key="5">
    <source>
        <dbReference type="ARBA" id="ARBA00022777"/>
    </source>
</evidence>
<dbReference type="PRINTS" id="PR00344">
    <property type="entry name" value="BCTRLSENSOR"/>
</dbReference>
<dbReference type="Pfam" id="PF02518">
    <property type="entry name" value="HATPase_c"/>
    <property type="match status" value="1"/>
</dbReference>
<evidence type="ECO:0000256" key="7">
    <source>
        <dbReference type="SAM" id="Coils"/>
    </source>
</evidence>
<keyword evidence="7" id="KW-0175">Coiled coil</keyword>
<dbReference type="SMART" id="SM00388">
    <property type="entry name" value="HisKA"/>
    <property type="match status" value="1"/>
</dbReference>
<dbReference type="Pfam" id="PF00512">
    <property type="entry name" value="HisKA"/>
    <property type="match status" value="1"/>
</dbReference>
<dbReference type="InterPro" id="IPR003594">
    <property type="entry name" value="HATPase_dom"/>
</dbReference>
<dbReference type="CDD" id="cd00075">
    <property type="entry name" value="HATPase"/>
    <property type="match status" value="1"/>
</dbReference>
<keyword evidence="6" id="KW-0902">Two-component regulatory system</keyword>
<dbReference type="Gene3D" id="3.30.565.10">
    <property type="entry name" value="Histidine kinase-like ATPase, C-terminal domain"/>
    <property type="match status" value="1"/>
</dbReference>
<proteinExistence type="predicted"/>
<reference evidence="10 11" key="1">
    <citation type="submission" date="2024-03" db="EMBL/GenBank/DDBJ databases">
        <title>Aquirufa genome sequencing.</title>
        <authorList>
            <person name="Pitt A."/>
            <person name="Hahn M.W."/>
        </authorList>
    </citation>
    <scope>NUCLEOTIDE SEQUENCE [LARGE SCALE GENOMIC DNA]</scope>
    <source>
        <strain evidence="10 11">OSTEICH-129V</strain>
    </source>
</reference>
<dbReference type="InterPro" id="IPR004358">
    <property type="entry name" value="Sig_transdc_His_kin-like_C"/>
</dbReference>
<comment type="catalytic activity">
    <reaction evidence="1">
        <text>ATP + protein L-histidine = ADP + protein N-phospho-L-histidine.</text>
        <dbReference type="EC" id="2.7.13.3"/>
    </reaction>
</comment>
<evidence type="ECO:0000313" key="10">
    <source>
        <dbReference type="EMBL" id="MFD3393631.1"/>
    </source>
</evidence>
<dbReference type="SUPFAM" id="SSF47384">
    <property type="entry name" value="Homodimeric domain of signal transducing histidine kinase"/>
    <property type="match status" value="1"/>
</dbReference>
<dbReference type="SUPFAM" id="SSF55874">
    <property type="entry name" value="ATPase domain of HSP90 chaperone/DNA topoisomerase II/histidine kinase"/>
    <property type="match status" value="1"/>
</dbReference>
<dbReference type="PANTHER" id="PTHR43711:SF26">
    <property type="entry name" value="SENSOR HISTIDINE KINASE RCSC"/>
    <property type="match status" value="1"/>
</dbReference>
<evidence type="ECO:0000256" key="4">
    <source>
        <dbReference type="ARBA" id="ARBA00022679"/>
    </source>
</evidence>
<feature type="domain" description="Histidine kinase" evidence="8">
    <location>
        <begin position="192"/>
        <end position="406"/>
    </location>
</feature>
<dbReference type="EC" id="2.7.13.3" evidence="2"/>
<dbReference type="Pfam" id="PF13426">
    <property type="entry name" value="PAS_9"/>
    <property type="match status" value="1"/>
</dbReference>
<dbReference type="InterPro" id="IPR000014">
    <property type="entry name" value="PAS"/>
</dbReference>
<dbReference type="InterPro" id="IPR003661">
    <property type="entry name" value="HisK_dim/P_dom"/>
</dbReference>
<comment type="caution">
    <text evidence="10">The sequence shown here is derived from an EMBL/GenBank/DDBJ whole genome shotgun (WGS) entry which is preliminary data.</text>
</comment>
<dbReference type="InterPro" id="IPR005467">
    <property type="entry name" value="His_kinase_dom"/>
</dbReference>
<evidence type="ECO:0000313" key="11">
    <source>
        <dbReference type="Proteomes" id="UP001598138"/>
    </source>
</evidence>
<dbReference type="InterPro" id="IPR050736">
    <property type="entry name" value="Sensor_HK_Regulatory"/>
</dbReference>
<feature type="coiled-coil region" evidence="7">
    <location>
        <begin position="126"/>
        <end position="182"/>
    </location>
</feature>
<dbReference type="SMART" id="SM00091">
    <property type="entry name" value="PAS"/>
    <property type="match status" value="1"/>
</dbReference>
<keyword evidence="4 10" id="KW-0808">Transferase</keyword>
<dbReference type="NCBIfam" id="TIGR00229">
    <property type="entry name" value="sensory_box"/>
    <property type="match status" value="1"/>
</dbReference>
<dbReference type="Gene3D" id="1.10.287.130">
    <property type="match status" value="1"/>
</dbReference>
<protein>
    <recommendedName>
        <fullName evidence="2">histidine kinase</fullName>
        <ecNumber evidence="2">2.7.13.3</ecNumber>
    </recommendedName>
</protein>
<dbReference type="Gene3D" id="3.30.450.20">
    <property type="entry name" value="PAS domain"/>
    <property type="match status" value="1"/>
</dbReference>
<accession>A0ABW6DA35</accession>
<keyword evidence="5 10" id="KW-0418">Kinase</keyword>
<evidence type="ECO:0000256" key="2">
    <source>
        <dbReference type="ARBA" id="ARBA00012438"/>
    </source>
</evidence>
<dbReference type="SUPFAM" id="SSF55785">
    <property type="entry name" value="PYP-like sensor domain (PAS domain)"/>
    <property type="match status" value="1"/>
</dbReference>
<dbReference type="PROSITE" id="PS50109">
    <property type="entry name" value="HIS_KIN"/>
    <property type="match status" value="1"/>
</dbReference>
<feature type="domain" description="PAS" evidence="9">
    <location>
        <begin position="8"/>
        <end position="60"/>
    </location>
</feature>
<dbReference type="Proteomes" id="UP001598138">
    <property type="component" value="Unassembled WGS sequence"/>
</dbReference>
<dbReference type="CDD" id="cd00130">
    <property type="entry name" value="PAS"/>
    <property type="match status" value="1"/>
</dbReference>
<organism evidence="10 11">
    <name type="scientific">Aquirufa avitistagni</name>
    <dbReference type="NCBI Taxonomy" id="3104728"/>
    <lineage>
        <taxon>Bacteria</taxon>
        <taxon>Pseudomonadati</taxon>
        <taxon>Bacteroidota</taxon>
        <taxon>Cytophagia</taxon>
        <taxon>Cytophagales</taxon>
        <taxon>Flectobacillaceae</taxon>
        <taxon>Aquirufa</taxon>
    </lineage>
</organism>
<dbReference type="RefSeq" id="WP_377982432.1">
    <property type="nucleotide sequence ID" value="NZ_JBBKXZ010000001.1"/>
</dbReference>
<dbReference type="CDD" id="cd00082">
    <property type="entry name" value="HisKA"/>
    <property type="match status" value="1"/>
</dbReference>
<dbReference type="EMBL" id="JBBKXZ010000001">
    <property type="protein sequence ID" value="MFD3393631.1"/>
    <property type="molecule type" value="Genomic_DNA"/>
</dbReference>
<evidence type="ECO:0000256" key="1">
    <source>
        <dbReference type="ARBA" id="ARBA00000085"/>
    </source>
</evidence>
<dbReference type="PROSITE" id="PS50112">
    <property type="entry name" value="PAS"/>
    <property type="match status" value="1"/>
</dbReference>
<evidence type="ECO:0000256" key="6">
    <source>
        <dbReference type="ARBA" id="ARBA00023012"/>
    </source>
</evidence>
<gene>
    <name evidence="10" type="ORF">U0R10_03260</name>
</gene>
<dbReference type="SMART" id="SM00387">
    <property type="entry name" value="HATPase_c"/>
    <property type="match status" value="1"/>
</dbReference>
<evidence type="ECO:0000259" key="9">
    <source>
        <dbReference type="PROSITE" id="PS50112"/>
    </source>
</evidence>
<keyword evidence="3" id="KW-0597">Phosphoprotein</keyword>
<dbReference type="InterPro" id="IPR036890">
    <property type="entry name" value="HATPase_C_sf"/>
</dbReference>
<evidence type="ECO:0000259" key="8">
    <source>
        <dbReference type="PROSITE" id="PS50109"/>
    </source>
</evidence>
<name>A0ABW6DA35_9BACT</name>
<evidence type="ECO:0000256" key="3">
    <source>
        <dbReference type="ARBA" id="ARBA00022553"/>
    </source>
</evidence>
<sequence>MSSAIFSNPKHFEAIFHEAAIGILVTNSQFNIILSNEYAQGLFGYSEAELLGQNISILIPHHLKGRHEGHLEKLNHQPISRPMGAGLDLKAKRKDESLFPIEISLSHFKEHEQLYYIAFVSDVTLKRKVEMELILKNQEINQLNESLEEEVRTRTQALQNTLAQLENQTHDLENALQKEIELGDLKTRFVSMASHEFRTPLTSILSSAALIEKYTTEDQQPKREQHIQRIKSSVAHLTEILEEFLSAGKLEAGKVEVRPELFRVSEFFDDLNSLLAGMKKPGQEIVLTLSDPSAHFSTDTSMLRKILLNGLSNALKFSQKDVFLEVKMLEDSMEISICDQGIGISEQDQKHLFERFFRGGNANIIPGTGLGLHIMDRYVRLIQGKLTLTSQLDQGTTLTYLLPNLA</sequence>